<evidence type="ECO:0000313" key="1">
    <source>
        <dbReference type="EMBL" id="SDC17782.1"/>
    </source>
</evidence>
<dbReference type="Proteomes" id="UP000199452">
    <property type="component" value="Unassembled WGS sequence"/>
</dbReference>
<dbReference type="OrthoDB" id="1100725at2"/>
<name>A0A1G6JG38_9BACT</name>
<protein>
    <submittedName>
        <fullName evidence="1">Uncharacterized protein</fullName>
    </submittedName>
</protein>
<organism evidence="1 2">
    <name type="scientific">Williamwhitmania taraxaci</name>
    <dbReference type="NCBI Taxonomy" id="1640674"/>
    <lineage>
        <taxon>Bacteria</taxon>
        <taxon>Pseudomonadati</taxon>
        <taxon>Bacteroidota</taxon>
        <taxon>Bacteroidia</taxon>
        <taxon>Bacteroidales</taxon>
        <taxon>Williamwhitmaniaceae</taxon>
        <taxon>Williamwhitmania</taxon>
    </lineage>
</organism>
<gene>
    <name evidence="1" type="ORF">SAMN05216323_102011</name>
</gene>
<dbReference type="RefSeq" id="WP_092437329.1">
    <property type="nucleotide sequence ID" value="NZ_FMYP01000020.1"/>
</dbReference>
<dbReference type="STRING" id="1640674.SAMN05216323_102011"/>
<sequence length="246" mass="28097">MSQKTILTEVIEELEKAITVAKRMEHSGNQPTIEVAILLGKLQLCYEKVLFSQGKAQPIYPEKVETIHTTIATEANKKNLSEEPLIAKRTQALEPKQSSNGSVDEPIITISDTRKNPVVEPNKPQITKEEEHKHTRKTEILGDKLLSGKRFLSDFMAENKDRQDVTSKMQAKPIKDLSKAFGINDKFQYTRELFNNDNTHFQNTIITINQMGSIEEALIHIGAHFDWQADDPIVIQFIDILQRRFM</sequence>
<keyword evidence="2" id="KW-1185">Reference proteome</keyword>
<dbReference type="EMBL" id="FMYP01000020">
    <property type="protein sequence ID" value="SDC17782.1"/>
    <property type="molecule type" value="Genomic_DNA"/>
</dbReference>
<evidence type="ECO:0000313" key="2">
    <source>
        <dbReference type="Proteomes" id="UP000199452"/>
    </source>
</evidence>
<dbReference type="AlphaFoldDB" id="A0A1G6JG38"/>
<proteinExistence type="predicted"/>
<accession>A0A1G6JG38</accession>
<reference evidence="1 2" key="1">
    <citation type="submission" date="2016-09" db="EMBL/GenBank/DDBJ databases">
        <authorList>
            <person name="Capua I."/>
            <person name="De Benedictis P."/>
            <person name="Joannis T."/>
            <person name="Lombin L.H."/>
            <person name="Cattoli G."/>
        </authorList>
    </citation>
    <scope>NUCLEOTIDE SEQUENCE [LARGE SCALE GENOMIC DNA]</scope>
    <source>
        <strain evidence="1 2">A7P-90m</strain>
    </source>
</reference>